<dbReference type="Gene3D" id="3.60.21.10">
    <property type="match status" value="1"/>
</dbReference>
<dbReference type="Proteomes" id="UP001064087">
    <property type="component" value="Chromosome"/>
</dbReference>
<dbReference type="Pfam" id="PF00149">
    <property type="entry name" value="Metallophos"/>
    <property type="match status" value="1"/>
</dbReference>
<dbReference type="CDD" id="cd07402">
    <property type="entry name" value="MPP_GpdQ"/>
    <property type="match status" value="1"/>
</dbReference>
<keyword evidence="1" id="KW-0479">Metal-binding</keyword>
<reference evidence="6" key="1">
    <citation type="submission" date="2022-10" db="EMBL/GenBank/DDBJ databases">
        <title>Roseovarius pelagicus sp. nov., isolated from Arctic seawater.</title>
        <authorList>
            <person name="Hong Y.W."/>
            <person name="Hwang C.Y."/>
        </authorList>
    </citation>
    <scope>NUCLEOTIDE SEQUENCE</scope>
    <source>
        <strain evidence="6">HL-MP18</strain>
    </source>
</reference>
<sequence>MSADAATTSRIVWLSDLHFDASDRVLGHDPRARLDAAIDYVNAHYGDARLCVISGDMVETASAKNYATLRQSLDRLCLPWHPMTGNHDSRALLRTHLPLPETAMPDFVQYEIALPQARLLCLDTLMEGSGKGVLCQTRLDWLRERLAAPDDGRPIIIFMHHPPMALGLPMLDPMRLENGETLLRILRATPAVRQLCFGHIHRPVAGSIQGMAYCGLRSVLYQAPPPRPDWTWDTFAPAHEAPELGVITLDDGRVMVQTLAFCPAGFGVASV</sequence>
<evidence type="ECO:0000256" key="3">
    <source>
        <dbReference type="ARBA" id="ARBA00023004"/>
    </source>
</evidence>
<dbReference type="InterPro" id="IPR026575">
    <property type="entry name" value="GpdQ/CpdA-like"/>
</dbReference>
<dbReference type="RefSeq" id="WP_263047914.1">
    <property type="nucleotide sequence ID" value="NZ_CP106738.1"/>
</dbReference>
<dbReference type="EMBL" id="CP106738">
    <property type="protein sequence ID" value="UXX83244.1"/>
    <property type="molecule type" value="Genomic_DNA"/>
</dbReference>
<evidence type="ECO:0000259" key="5">
    <source>
        <dbReference type="Pfam" id="PF00149"/>
    </source>
</evidence>
<feature type="domain" description="Calcineurin-like phosphoesterase" evidence="5">
    <location>
        <begin position="10"/>
        <end position="203"/>
    </location>
</feature>
<keyword evidence="2" id="KW-0378">Hydrolase</keyword>
<keyword evidence="7" id="KW-1185">Reference proteome</keyword>
<name>A0ABY6DBJ5_9RHOB</name>
<dbReference type="PANTHER" id="PTHR42988:SF2">
    <property type="entry name" value="CYCLIC NUCLEOTIDE PHOSPHODIESTERASE CBUA0032-RELATED"/>
    <property type="match status" value="1"/>
</dbReference>
<dbReference type="PANTHER" id="PTHR42988">
    <property type="entry name" value="PHOSPHOHYDROLASE"/>
    <property type="match status" value="1"/>
</dbReference>
<protein>
    <submittedName>
        <fullName evidence="6">Phosphodiesterase</fullName>
    </submittedName>
</protein>
<dbReference type="InterPro" id="IPR004843">
    <property type="entry name" value="Calcineurin-like_PHP"/>
</dbReference>
<keyword evidence="3" id="KW-0408">Iron</keyword>
<organism evidence="6 7">
    <name type="scientific">Roseovarius pelagicus</name>
    <dbReference type="NCBI Taxonomy" id="2980108"/>
    <lineage>
        <taxon>Bacteria</taxon>
        <taxon>Pseudomonadati</taxon>
        <taxon>Pseudomonadota</taxon>
        <taxon>Alphaproteobacteria</taxon>
        <taxon>Rhodobacterales</taxon>
        <taxon>Roseobacteraceae</taxon>
        <taxon>Roseovarius</taxon>
    </lineage>
</organism>
<evidence type="ECO:0000313" key="7">
    <source>
        <dbReference type="Proteomes" id="UP001064087"/>
    </source>
</evidence>
<proteinExistence type="inferred from homology"/>
<evidence type="ECO:0000256" key="2">
    <source>
        <dbReference type="ARBA" id="ARBA00022801"/>
    </source>
</evidence>
<evidence type="ECO:0000256" key="4">
    <source>
        <dbReference type="ARBA" id="ARBA00025742"/>
    </source>
</evidence>
<comment type="similarity">
    <text evidence="4">Belongs to the cyclic nucleotide phosphodiesterase class-III family.</text>
</comment>
<dbReference type="InterPro" id="IPR029052">
    <property type="entry name" value="Metallo-depent_PP-like"/>
</dbReference>
<dbReference type="SUPFAM" id="SSF56300">
    <property type="entry name" value="Metallo-dependent phosphatases"/>
    <property type="match status" value="1"/>
</dbReference>
<gene>
    <name evidence="6" type="ORF">N7U68_19620</name>
</gene>
<dbReference type="InterPro" id="IPR050884">
    <property type="entry name" value="CNP_phosphodiesterase-III"/>
</dbReference>
<evidence type="ECO:0000256" key="1">
    <source>
        <dbReference type="ARBA" id="ARBA00022723"/>
    </source>
</evidence>
<evidence type="ECO:0000313" key="6">
    <source>
        <dbReference type="EMBL" id="UXX83244.1"/>
    </source>
</evidence>
<accession>A0ABY6DBJ5</accession>